<dbReference type="SUPFAM" id="SSF46689">
    <property type="entry name" value="Homeodomain-like"/>
    <property type="match status" value="1"/>
</dbReference>
<feature type="DNA-binding region" description="H-T-H motif" evidence="4">
    <location>
        <begin position="41"/>
        <end position="60"/>
    </location>
</feature>
<keyword evidence="1" id="KW-0805">Transcription regulation</keyword>
<dbReference type="GO" id="GO:0003700">
    <property type="term" value="F:DNA-binding transcription factor activity"/>
    <property type="evidence" value="ECO:0007669"/>
    <property type="project" value="TreeGrafter"/>
</dbReference>
<evidence type="ECO:0000256" key="1">
    <source>
        <dbReference type="ARBA" id="ARBA00023015"/>
    </source>
</evidence>
<organism evidence="6 7">
    <name type="scientific">Cystobacter ferrugineus</name>
    <dbReference type="NCBI Taxonomy" id="83449"/>
    <lineage>
        <taxon>Bacteria</taxon>
        <taxon>Pseudomonadati</taxon>
        <taxon>Myxococcota</taxon>
        <taxon>Myxococcia</taxon>
        <taxon>Myxococcales</taxon>
        <taxon>Cystobacterineae</taxon>
        <taxon>Archangiaceae</taxon>
        <taxon>Cystobacter</taxon>
    </lineage>
</organism>
<feature type="domain" description="HTH tetR-type" evidence="5">
    <location>
        <begin position="18"/>
        <end position="78"/>
    </location>
</feature>
<reference evidence="6 7" key="2">
    <citation type="submission" date="2016-12" db="EMBL/GenBank/DDBJ databases">
        <title>Draft Genome Sequence of Cystobacter ferrugineus Strain Cbfe23.</title>
        <authorList>
            <person name="Akbar S."/>
            <person name="Dowd S.E."/>
            <person name="Stevens D.C."/>
        </authorList>
    </citation>
    <scope>NUCLEOTIDE SEQUENCE [LARGE SCALE GENOMIC DNA]</scope>
    <source>
        <strain evidence="6 7">Cbfe23</strain>
    </source>
</reference>
<evidence type="ECO:0000259" key="5">
    <source>
        <dbReference type="PROSITE" id="PS50977"/>
    </source>
</evidence>
<evidence type="ECO:0000256" key="2">
    <source>
        <dbReference type="ARBA" id="ARBA00023125"/>
    </source>
</evidence>
<dbReference type="Gene3D" id="1.10.10.60">
    <property type="entry name" value="Homeodomain-like"/>
    <property type="match status" value="1"/>
</dbReference>
<dbReference type="InterPro" id="IPR001647">
    <property type="entry name" value="HTH_TetR"/>
</dbReference>
<dbReference type="AlphaFoldDB" id="A0A1L9BEI1"/>
<accession>A0A1L9BEI1</accession>
<comment type="caution">
    <text evidence="6">The sequence shown here is derived from an EMBL/GenBank/DDBJ whole genome shotgun (WGS) entry which is preliminary data.</text>
</comment>
<dbReference type="EMBL" id="MPIN01000002">
    <property type="protein sequence ID" value="OJH40677.1"/>
    <property type="molecule type" value="Genomic_DNA"/>
</dbReference>
<reference evidence="7" key="1">
    <citation type="submission" date="2016-11" db="EMBL/GenBank/DDBJ databases">
        <authorList>
            <person name="Shukria A."/>
            <person name="Stevens D.C."/>
        </authorList>
    </citation>
    <scope>NUCLEOTIDE SEQUENCE [LARGE SCALE GENOMIC DNA]</scope>
    <source>
        <strain evidence="7">Cbfe23</strain>
    </source>
</reference>
<dbReference type="OrthoDB" id="9812484at2"/>
<keyword evidence="2 4" id="KW-0238">DNA-binding</keyword>
<proteinExistence type="predicted"/>
<dbReference type="InterPro" id="IPR036271">
    <property type="entry name" value="Tet_transcr_reg_TetR-rel_C_sf"/>
</dbReference>
<dbReference type="Gene3D" id="1.10.357.10">
    <property type="entry name" value="Tetracycline Repressor, domain 2"/>
    <property type="match status" value="1"/>
</dbReference>
<keyword evidence="3" id="KW-0804">Transcription</keyword>
<dbReference type="STRING" id="83449.BON30_06940"/>
<dbReference type="InterPro" id="IPR050109">
    <property type="entry name" value="HTH-type_TetR-like_transc_reg"/>
</dbReference>
<dbReference type="InterPro" id="IPR009057">
    <property type="entry name" value="Homeodomain-like_sf"/>
</dbReference>
<dbReference type="SUPFAM" id="SSF48498">
    <property type="entry name" value="Tetracyclin repressor-like, C-terminal domain"/>
    <property type="match status" value="1"/>
</dbReference>
<keyword evidence="7" id="KW-1185">Reference proteome</keyword>
<dbReference type="PROSITE" id="PS50977">
    <property type="entry name" value="HTH_TETR_2"/>
    <property type="match status" value="1"/>
</dbReference>
<gene>
    <name evidence="6" type="ORF">BON30_06940</name>
</gene>
<dbReference type="PANTHER" id="PTHR30055">
    <property type="entry name" value="HTH-TYPE TRANSCRIPTIONAL REGULATOR RUTR"/>
    <property type="match status" value="1"/>
</dbReference>
<evidence type="ECO:0000256" key="3">
    <source>
        <dbReference type="ARBA" id="ARBA00023163"/>
    </source>
</evidence>
<sequence length="228" mass="25632">MAASSPPSATPVGRSSTEVRRQRILQVAKGHFERFGFRRTRIEDIAREAGIAKGAVYLEFESKEVLLHAVIGTLFEEIGRRYAAEVMVLGSPRERLRATLRFSYRELARDTLFERLVREDPEVAVLRSLAESGDNPRKADAQLEMIRGWVREGIERGEFRADLDIEAVPFVLGLMRFLHYHTGLVTTGDRISRERLLDAVIDIFIAGLSAPTPPAPPPRKRPGGDSKR</sequence>
<dbReference type="PRINTS" id="PR00455">
    <property type="entry name" value="HTHTETR"/>
</dbReference>
<dbReference type="GO" id="GO:0000976">
    <property type="term" value="F:transcription cis-regulatory region binding"/>
    <property type="evidence" value="ECO:0007669"/>
    <property type="project" value="TreeGrafter"/>
</dbReference>
<protein>
    <recommendedName>
        <fullName evidence="5">HTH tetR-type domain-containing protein</fullName>
    </recommendedName>
</protein>
<dbReference type="PANTHER" id="PTHR30055:SF234">
    <property type="entry name" value="HTH-TYPE TRANSCRIPTIONAL REGULATOR BETI"/>
    <property type="match status" value="1"/>
</dbReference>
<dbReference type="RefSeq" id="WP_071897119.1">
    <property type="nucleotide sequence ID" value="NZ_MPIN01000002.1"/>
</dbReference>
<name>A0A1L9BEI1_9BACT</name>
<evidence type="ECO:0000256" key="4">
    <source>
        <dbReference type="PROSITE-ProRule" id="PRU00335"/>
    </source>
</evidence>
<dbReference type="Pfam" id="PF00440">
    <property type="entry name" value="TetR_N"/>
    <property type="match status" value="1"/>
</dbReference>
<dbReference type="Proteomes" id="UP000182229">
    <property type="component" value="Unassembled WGS sequence"/>
</dbReference>
<evidence type="ECO:0000313" key="7">
    <source>
        <dbReference type="Proteomes" id="UP000182229"/>
    </source>
</evidence>
<evidence type="ECO:0000313" key="6">
    <source>
        <dbReference type="EMBL" id="OJH40677.1"/>
    </source>
</evidence>